<sequence>MFIVVKCGELDEVVMLMWDAAGSMVVNFLDLKSIDVMGLPSESDLVDVVNHRNGNYAPIRDQEDPILGIFDKPLPCFGCGIGWFSLLLGFVFPVMWYYAAFLYFGKYYHRDPRERTGLQASAIAALICTTAVFIVAQARKMLASWRVQLLIPEAVWASL</sequence>
<name>A0A6J5WS28_PRUAR</name>
<accession>A0A6J5WS28</accession>
<keyword evidence="1" id="KW-1133">Transmembrane helix</keyword>
<dbReference type="PANTHER" id="PTHR46666">
    <property type="entry name" value="60S RIBOSOMAL L18A-LIKE PROTEIN"/>
    <property type="match status" value="1"/>
</dbReference>
<gene>
    <name evidence="2" type="ORF">ORAREDHAP_LOCUS18762</name>
</gene>
<dbReference type="OrthoDB" id="1922941at2759"/>
<dbReference type="AlphaFoldDB" id="A0A6J5WS28"/>
<organism evidence="2 3">
    <name type="scientific">Prunus armeniaca</name>
    <name type="common">Apricot</name>
    <name type="synonym">Armeniaca vulgaris</name>
    <dbReference type="NCBI Taxonomy" id="36596"/>
    <lineage>
        <taxon>Eukaryota</taxon>
        <taxon>Viridiplantae</taxon>
        <taxon>Streptophyta</taxon>
        <taxon>Embryophyta</taxon>
        <taxon>Tracheophyta</taxon>
        <taxon>Spermatophyta</taxon>
        <taxon>Magnoliopsida</taxon>
        <taxon>eudicotyledons</taxon>
        <taxon>Gunneridae</taxon>
        <taxon>Pentapetalae</taxon>
        <taxon>rosids</taxon>
        <taxon>fabids</taxon>
        <taxon>Rosales</taxon>
        <taxon>Rosaceae</taxon>
        <taxon>Amygdaloideae</taxon>
        <taxon>Amygdaleae</taxon>
        <taxon>Prunus</taxon>
    </lineage>
</organism>
<protein>
    <submittedName>
        <fullName evidence="2">Uncharacterized protein</fullName>
    </submittedName>
</protein>
<keyword evidence="3" id="KW-1185">Reference proteome</keyword>
<evidence type="ECO:0000313" key="3">
    <source>
        <dbReference type="Proteomes" id="UP000507245"/>
    </source>
</evidence>
<evidence type="ECO:0000313" key="2">
    <source>
        <dbReference type="EMBL" id="CAB4302865.1"/>
    </source>
</evidence>
<dbReference type="EMBL" id="CAEKKB010000003">
    <property type="protein sequence ID" value="CAB4302865.1"/>
    <property type="molecule type" value="Genomic_DNA"/>
</dbReference>
<keyword evidence="1" id="KW-0472">Membrane</keyword>
<dbReference type="Proteomes" id="UP000507245">
    <property type="component" value="Unassembled WGS sequence"/>
</dbReference>
<feature type="transmembrane region" description="Helical" evidence="1">
    <location>
        <begin position="118"/>
        <end position="136"/>
    </location>
</feature>
<keyword evidence="1" id="KW-0812">Transmembrane</keyword>
<proteinExistence type="predicted"/>
<dbReference type="PANTHER" id="PTHR46666:SF10">
    <property type="entry name" value="RIBOSOMAL PROTEIN L18AE FAMILY"/>
    <property type="match status" value="1"/>
</dbReference>
<reference evidence="3" key="1">
    <citation type="journal article" date="2020" name="Genome Biol.">
        <title>Gamete binning: chromosome-level and haplotype-resolved genome assembly enabled by high-throughput single-cell sequencing of gamete genomes.</title>
        <authorList>
            <person name="Campoy J.A."/>
            <person name="Sun H."/>
            <person name="Goel M."/>
            <person name="Jiao W.-B."/>
            <person name="Folz-Donahue K."/>
            <person name="Wang N."/>
            <person name="Rubio M."/>
            <person name="Liu C."/>
            <person name="Kukat C."/>
            <person name="Ruiz D."/>
            <person name="Huettel B."/>
            <person name="Schneeberger K."/>
        </authorList>
    </citation>
    <scope>NUCLEOTIDE SEQUENCE [LARGE SCALE GENOMIC DNA]</scope>
    <source>
        <strain evidence="3">cv. Rojo Pasion</strain>
    </source>
</reference>
<feature type="transmembrane region" description="Helical" evidence="1">
    <location>
        <begin position="76"/>
        <end position="98"/>
    </location>
</feature>
<evidence type="ECO:0000256" key="1">
    <source>
        <dbReference type="SAM" id="Phobius"/>
    </source>
</evidence>